<name>A0ABS7KW57_CLOSR</name>
<proteinExistence type="predicted"/>
<comment type="caution">
    <text evidence="1">The sequence shown here is derived from an EMBL/GenBank/DDBJ whole genome shotgun (WGS) entry which is preliminary data.</text>
</comment>
<accession>A0ABS7KW57</accession>
<keyword evidence="2" id="KW-1185">Reference proteome</keyword>
<evidence type="ECO:0000313" key="2">
    <source>
        <dbReference type="Proteomes" id="UP001299068"/>
    </source>
</evidence>
<reference evidence="1 2" key="1">
    <citation type="journal article" date="2021" name="Cell Host Microbe">
        <title>in vivo commensal control of Clostridioides difficile virulence.</title>
        <authorList>
            <person name="Girinathan B.P."/>
            <person name="Dibenedetto N."/>
            <person name="Worley J.N."/>
            <person name="Peltier J."/>
            <person name="Arrieta-Ortiz M.L."/>
            <person name="Rupa Christinal Immanuel S."/>
            <person name="Lavin R."/>
            <person name="Delaney M.L."/>
            <person name="Cummins C."/>
            <person name="Hoffmann M."/>
            <person name="Luo Y."/>
            <person name="Gonzalez-Escalona N."/>
            <person name="Allard M."/>
            <person name="Onderdonk A.B."/>
            <person name="Gerber G.K."/>
            <person name="Sonenshein A.L."/>
            <person name="Baliga N."/>
            <person name="Dupuy B."/>
            <person name="Bry L."/>
        </authorList>
    </citation>
    <scope>NUCLEOTIDE SEQUENCE [LARGE SCALE GENOMIC DNA]</scope>
    <source>
        <strain evidence="1 2">DSM 599</strain>
    </source>
</reference>
<gene>
    <name evidence="1" type="ORF">K5V21_06260</name>
</gene>
<dbReference type="Proteomes" id="UP001299068">
    <property type="component" value="Unassembled WGS sequence"/>
</dbReference>
<organism evidence="1 2">
    <name type="scientific">Clostridium sardiniense</name>
    <name type="common">Clostridium absonum</name>
    <dbReference type="NCBI Taxonomy" id="29369"/>
    <lineage>
        <taxon>Bacteria</taxon>
        <taxon>Bacillati</taxon>
        <taxon>Bacillota</taxon>
        <taxon>Clostridia</taxon>
        <taxon>Eubacteriales</taxon>
        <taxon>Clostridiaceae</taxon>
        <taxon>Clostridium</taxon>
    </lineage>
</organism>
<sequence length="56" mass="6457">MDKLEIAIEAVNLYFEENITAKKAIKKAEKECFGVDQNNQSTNKNIVENIITQEER</sequence>
<protein>
    <submittedName>
        <fullName evidence="1">Uncharacterized protein</fullName>
    </submittedName>
</protein>
<evidence type="ECO:0000313" key="1">
    <source>
        <dbReference type="EMBL" id="MBY0755055.1"/>
    </source>
</evidence>
<dbReference type="EMBL" id="JAIKTU010000004">
    <property type="protein sequence ID" value="MBY0755055.1"/>
    <property type="molecule type" value="Genomic_DNA"/>
</dbReference>
<dbReference type="RefSeq" id="WP_221860026.1">
    <property type="nucleotide sequence ID" value="NZ_JAIKTU010000004.1"/>
</dbReference>